<feature type="domain" description="HTH araC/xylS-type" evidence="7">
    <location>
        <begin position="374"/>
        <end position="472"/>
    </location>
</feature>
<dbReference type="EMBL" id="AORV01000072">
    <property type="protein sequence ID" value="EMS69203.1"/>
    <property type="molecule type" value="Genomic_DNA"/>
</dbReference>
<comment type="function">
    <text evidence="5">May play the central regulatory role in sporulation. It may be an element of the effector pathway responsible for the activation of sporulation genes in response to nutritional stress. Spo0A may act in concert with spo0H (a sigma factor) to control the expression of some genes that are critical to the sporulation process.</text>
</comment>
<dbReference type="InterPro" id="IPR020449">
    <property type="entry name" value="Tscrpt_reg_AraC-type_HTH"/>
</dbReference>
<evidence type="ECO:0000256" key="6">
    <source>
        <dbReference type="PROSITE-ProRule" id="PRU00169"/>
    </source>
</evidence>
<keyword evidence="10" id="KW-1185">Reference proteome</keyword>
<evidence type="ECO:0000313" key="10">
    <source>
        <dbReference type="Proteomes" id="UP000014155"/>
    </source>
</evidence>
<evidence type="ECO:0000256" key="4">
    <source>
        <dbReference type="ARBA" id="ARBA00023163"/>
    </source>
</evidence>
<dbReference type="CDD" id="cd17536">
    <property type="entry name" value="REC_YesN-like"/>
    <property type="match status" value="1"/>
</dbReference>
<evidence type="ECO:0000256" key="1">
    <source>
        <dbReference type="ARBA" id="ARBA00018672"/>
    </source>
</evidence>
<sequence>MYKIFIVDDEEYVIKSLIKSIQKIQSGFEVVYTSNNSINAHDAILKTMPDLVFTDIRMPGMNGLELIKSVKEVLPGTIFIVISGYAEFVYAQKAMNYGAIGYCLKPFDDSEITDLLKKAKGMLDMSNSQPEGPDLISLIEEPNDRSGPVINQYFADNGIDISKKVVIAASIGYKQLAFEKNVKHVHIKTGNAKHLYFFQYMGEADIRQLFSEKLHDGIKGIGISGTFNTIGGIKNSIEEATSLGYQYFITGKHSLYFRPQTDNSHIDGLLRKLEKNISNPDIFEVNKTLTEVRTIVANGRLNVKQAMKIYNYFISLSNNLDCEYYGEYIYSIEELCTSFKDVNAMITQLESMLLDASSKKRRDMKDEIKNKYFLKILDYVNLNFHSEISIQSLGKIFSINPSYISQLFRKEVSMTFTDYITKLRVEYACSLLHSTKYTIEDIANKCGYSDYFYFIRVFKKATGVTPGQFRKS</sequence>
<dbReference type="PANTHER" id="PTHR43280:SF34">
    <property type="entry name" value="ARAC-FAMILY TRANSCRIPTIONAL REGULATOR"/>
    <property type="match status" value="1"/>
</dbReference>
<dbReference type="RefSeq" id="WP_004630999.1">
    <property type="nucleotide sequence ID" value="NZ_AORV01000072.1"/>
</dbReference>
<keyword evidence="2" id="KW-0805">Transcription regulation</keyword>
<accession>S0FL10</accession>
<dbReference type="Proteomes" id="UP000014155">
    <property type="component" value="Unassembled WGS sequence"/>
</dbReference>
<dbReference type="InterPro" id="IPR011006">
    <property type="entry name" value="CheY-like_superfamily"/>
</dbReference>
<dbReference type="PRINTS" id="PR00032">
    <property type="entry name" value="HTHARAC"/>
</dbReference>
<dbReference type="PROSITE" id="PS50110">
    <property type="entry name" value="RESPONSE_REGULATORY"/>
    <property type="match status" value="1"/>
</dbReference>
<dbReference type="SMART" id="SM00448">
    <property type="entry name" value="REC"/>
    <property type="match status" value="1"/>
</dbReference>
<dbReference type="Pfam" id="PF12833">
    <property type="entry name" value="HTH_18"/>
    <property type="match status" value="1"/>
</dbReference>
<dbReference type="PROSITE" id="PS01124">
    <property type="entry name" value="HTH_ARAC_FAMILY_2"/>
    <property type="match status" value="1"/>
</dbReference>
<dbReference type="PATRIC" id="fig|1195236.3.peg.5430"/>
<dbReference type="Gene3D" id="1.10.10.60">
    <property type="entry name" value="Homeodomain-like"/>
    <property type="match status" value="2"/>
</dbReference>
<reference evidence="9 10" key="1">
    <citation type="journal article" date="2013" name="Genome Announc.">
        <title>Draft Genome Sequence of the Cellulolytic, Mesophilic, Anaerobic Bacterium Clostridium termitidis Strain CT1112 (DSM 5398).</title>
        <authorList>
            <person name="Lal S."/>
            <person name="Ramachandran U."/>
            <person name="Zhang X."/>
            <person name="Munir R."/>
            <person name="Sparling R."/>
            <person name="Levin D.B."/>
        </authorList>
    </citation>
    <scope>NUCLEOTIDE SEQUENCE [LARGE SCALE GENOMIC DNA]</scope>
    <source>
        <strain evidence="9 10">CT1112</strain>
    </source>
</reference>
<comment type="caution">
    <text evidence="9">The sequence shown here is derived from an EMBL/GenBank/DDBJ whole genome shotgun (WGS) entry which is preliminary data.</text>
</comment>
<dbReference type="SUPFAM" id="SSF52172">
    <property type="entry name" value="CheY-like"/>
    <property type="match status" value="1"/>
</dbReference>
<keyword evidence="3" id="KW-0238">DNA-binding</keyword>
<dbReference type="InterPro" id="IPR009057">
    <property type="entry name" value="Homeodomain-like_sf"/>
</dbReference>
<dbReference type="SUPFAM" id="SSF46689">
    <property type="entry name" value="Homeodomain-like"/>
    <property type="match status" value="2"/>
</dbReference>
<proteinExistence type="predicted"/>
<dbReference type="SMART" id="SM00342">
    <property type="entry name" value="HTH_ARAC"/>
    <property type="match status" value="1"/>
</dbReference>
<feature type="domain" description="Response regulatory" evidence="8">
    <location>
        <begin position="3"/>
        <end position="120"/>
    </location>
</feature>
<dbReference type="STRING" id="1195236.CTER_5293"/>
<gene>
    <name evidence="9" type="ORF">CTER_5293</name>
</gene>
<dbReference type="GO" id="GO:0000160">
    <property type="term" value="P:phosphorelay signal transduction system"/>
    <property type="evidence" value="ECO:0007669"/>
    <property type="project" value="InterPro"/>
</dbReference>
<dbReference type="Pfam" id="PF00072">
    <property type="entry name" value="Response_reg"/>
    <property type="match status" value="1"/>
</dbReference>
<keyword evidence="4" id="KW-0804">Transcription</keyword>
<organism evidence="9 10">
    <name type="scientific">Ruminiclostridium cellobioparum subsp. termitidis CT1112</name>
    <dbReference type="NCBI Taxonomy" id="1195236"/>
    <lineage>
        <taxon>Bacteria</taxon>
        <taxon>Bacillati</taxon>
        <taxon>Bacillota</taxon>
        <taxon>Clostridia</taxon>
        <taxon>Eubacteriales</taxon>
        <taxon>Oscillospiraceae</taxon>
        <taxon>Ruminiclostridium</taxon>
    </lineage>
</organism>
<dbReference type="PANTHER" id="PTHR43280">
    <property type="entry name" value="ARAC-FAMILY TRANSCRIPTIONAL REGULATOR"/>
    <property type="match status" value="1"/>
</dbReference>
<dbReference type="GO" id="GO:0003700">
    <property type="term" value="F:DNA-binding transcription factor activity"/>
    <property type="evidence" value="ECO:0007669"/>
    <property type="project" value="InterPro"/>
</dbReference>
<evidence type="ECO:0000256" key="5">
    <source>
        <dbReference type="ARBA" id="ARBA00024867"/>
    </source>
</evidence>
<evidence type="ECO:0000259" key="8">
    <source>
        <dbReference type="PROSITE" id="PS50110"/>
    </source>
</evidence>
<dbReference type="GO" id="GO:0043565">
    <property type="term" value="F:sequence-specific DNA binding"/>
    <property type="evidence" value="ECO:0007669"/>
    <property type="project" value="InterPro"/>
</dbReference>
<name>S0FL10_RUMCE</name>
<feature type="modified residue" description="4-aspartylphosphate" evidence="6">
    <location>
        <position position="55"/>
    </location>
</feature>
<dbReference type="PROSITE" id="PS00041">
    <property type="entry name" value="HTH_ARAC_FAMILY_1"/>
    <property type="match status" value="1"/>
</dbReference>
<dbReference type="Gene3D" id="3.40.50.2300">
    <property type="match status" value="1"/>
</dbReference>
<dbReference type="eggNOG" id="COG2207">
    <property type="taxonomic scope" value="Bacteria"/>
</dbReference>
<evidence type="ECO:0000256" key="3">
    <source>
        <dbReference type="ARBA" id="ARBA00023125"/>
    </source>
</evidence>
<keyword evidence="6" id="KW-0597">Phosphoprotein</keyword>
<evidence type="ECO:0000259" key="7">
    <source>
        <dbReference type="PROSITE" id="PS01124"/>
    </source>
</evidence>
<dbReference type="InterPro" id="IPR018062">
    <property type="entry name" value="HTH_AraC-typ_CS"/>
</dbReference>
<protein>
    <recommendedName>
        <fullName evidence="1">Stage 0 sporulation protein A homolog</fullName>
    </recommendedName>
</protein>
<dbReference type="AlphaFoldDB" id="S0FL10"/>
<dbReference type="eggNOG" id="COG4753">
    <property type="taxonomic scope" value="Bacteria"/>
</dbReference>
<evidence type="ECO:0000313" key="9">
    <source>
        <dbReference type="EMBL" id="EMS69203.1"/>
    </source>
</evidence>
<dbReference type="InterPro" id="IPR018060">
    <property type="entry name" value="HTH_AraC"/>
</dbReference>
<dbReference type="InterPro" id="IPR001789">
    <property type="entry name" value="Sig_transdc_resp-reg_receiver"/>
</dbReference>
<evidence type="ECO:0000256" key="2">
    <source>
        <dbReference type="ARBA" id="ARBA00023015"/>
    </source>
</evidence>